<sequence>MAEARARRRGGGGAARRAERTAVSIETAKFIERNIPNFEVLNDEALEIIEHNAETVLEEIGVNFVDNPAALERWRDVGADVRGERVHIPRGLARQLCSTAPSRFTQQARNPERNVEIGGKSLVLAPVYGPPFVRDIEGGRRYATIEDFRNFVKLGYMSKWLHHSGGTVCEPTDVAVNKRHLDMLHAHMTLSDKPFMGSVTEPIRAQHSVEMADILFGGLEDRTVMTSLVNINSPLTFDNVMMGALEVYAAANQASIVSPFIVGGAMAPVSVAGTLTQVLAEVLAGVSYSQMIRAGSPVIMGCFVTSIDMNSGAPTFGTPEASHITQGAGQLARRLGLPYRSGGSFCGSKLPDAQAGYETANSLNMALTAGVNFMLHSCGWLEGGLVSSYEKFVMDADQLGVLHHLAKGVSVDENAQAMDAIREVGPGGHYLGCAHTQANFKDAFWRSDLLDYKPFETWDEEGARDTQTLASLRVKKLLSDYQQPYLDPAISAALSDYVARKKAEEPDSYI</sequence>
<evidence type="ECO:0000256" key="1">
    <source>
        <dbReference type="ARBA" id="ARBA00007137"/>
    </source>
</evidence>
<protein>
    <recommendedName>
        <fullName evidence="4">Methyltransferase</fullName>
        <ecNumber evidence="4">2.1.1.-</ecNumber>
    </recommendedName>
</protein>
<dbReference type="GO" id="GO:0032259">
    <property type="term" value="P:methylation"/>
    <property type="evidence" value="ECO:0007669"/>
    <property type="project" value="UniProtKB-KW"/>
</dbReference>
<evidence type="ECO:0000256" key="4">
    <source>
        <dbReference type="PIRNR" id="PIRNR037567"/>
    </source>
</evidence>
<reference evidence="5 6" key="1">
    <citation type="submission" date="2015-06" db="EMBL/GenBank/DDBJ databases">
        <title>Draft genome sequence of an Alphaproteobacteria species associated to the Mediterranean sponge Oscarella lobularis.</title>
        <authorList>
            <person name="Jourda C."/>
            <person name="Santini S."/>
            <person name="Claverie J.-M."/>
        </authorList>
    </citation>
    <scope>NUCLEOTIDE SEQUENCE [LARGE SCALE GENOMIC DNA]</scope>
    <source>
        <strain evidence="5">IGS</strain>
    </source>
</reference>
<keyword evidence="2 5" id="KW-0489">Methyltransferase</keyword>
<dbReference type="OrthoDB" id="5713681at2"/>
<comment type="similarity">
    <text evidence="1 4">Belongs to the trimethylamine methyltransferase family.</text>
</comment>
<keyword evidence="6" id="KW-1185">Reference proteome</keyword>
<dbReference type="PATRIC" id="fig|1675527.3.peg.1903"/>
<name>A0A0J9E293_9RHOB</name>
<proteinExistence type="inferred from homology"/>
<evidence type="ECO:0000256" key="3">
    <source>
        <dbReference type="ARBA" id="ARBA00022679"/>
    </source>
</evidence>
<evidence type="ECO:0000313" key="6">
    <source>
        <dbReference type="Proteomes" id="UP000037178"/>
    </source>
</evidence>
<evidence type="ECO:0000256" key="2">
    <source>
        <dbReference type="ARBA" id="ARBA00022603"/>
    </source>
</evidence>
<dbReference type="InterPro" id="IPR038601">
    <property type="entry name" value="MttB-like_sf"/>
</dbReference>
<dbReference type="STRING" id="1675527.AIOL_001807"/>
<dbReference type="GO" id="GO:0008168">
    <property type="term" value="F:methyltransferase activity"/>
    <property type="evidence" value="ECO:0007669"/>
    <property type="project" value="UniProtKB-KW"/>
</dbReference>
<organism evidence="5 6">
    <name type="scientific">Candidatus Rhodobacter oscarellae</name>
    <dbReference type="NCBI Taxonomy" id="1675527"/>
    <lineage>
        <taxon>Bacteria</taxon>
        <taxon>Pseudomonadati</taxon>
        <taxon>Pseudomonadota</taxon>
        <taxon>Alphaproteobacteria</taxon>
        <taxon>Rhodobacterales</taxon>
        <taxon>Rhodobacter group</taxon>
        <taxon>Rhodobacter</taxon>
    </lineage>
</organism>
<comment type="caution">
    <text evidence="5">The sequence shown here is derived from an EMBL/GenBank/DDBJ whole genome shotgun (WGS) entry which is preliminary data.</text>
</comment>
<dbReference type="RefSeq" id="WP_049642668.1">
    <property type="nucleotide sequence ID" value="NZ_LFTY01000002.1"/>
</dbReference>
<dbReference type="AlphaFoldDB" id="A0A0J9E293"/>
<evidence type="ECO:0000313" key="5">
    <source>
        <dbReference type="EMBL" id="KMW56850.1"/>
    </source>
</evidence>
<dbReference type="EMBL" id="LFTY01000002">
    <property type="protein sequence ID" value="KMW56850.1"/>
    <property type="molecule type" value="Genomic_DNA"/>
</dbReference>
<accession>A0A0J9E293</accession>
<dbReference type="InterPro" id="IPR010426">
    <property type="entry name" value="MTTB_MeTrfase"/>
</dbReference>
<dbReference type="EC" id="2.1.1.-" evidence="4"/>
<keyword evidence="3 4" id="KW-0808">Transferase</keyword>
<dbReference type="Proteomes" id="UP000037178">
    <property type="component" value="Unassembled WGS sequence"/>
</dbReference>
<dbReference type="Gene3D" id="3.20.20.480">
    <property type="entry name" value="Trimethylamine methyltransferase-like"/>
    <property type="match status" value="1"/>
</dbReference>
<dbReference type="GO" id="GO:0015948">
    <property type="term" value="P:methanogenesis"/>
    <property type="evidence" value="ECO:0007669"/>
    <property type="project" value="UniProtKB-UniRule"/>
</dbReference>
<dbReference type="PIRSF" id="PIRSF037567">
    <property type="entry name" value="MTTB_MeTrfase"/>
    <property type="match status" value="1"/>
</dbReference>
<dbReference type="Pfam" id="PF06253">
    <property type="entry name" value="MTTB"/>
    <property type="match status" value="1"/>
</dbReference>
<gene>
    <name evidence="5" type="ORF">AIOL_001807</name>
</gene>